<feature type="chain" id="PRO_5039728265" evidence="9">
    <location>
        <begin position="28"/>
        <end position="404"/>
    </location>
</feature>
<evidence type="ECO:0000259" key="10">
    <source>
        <dbReference type="PROSITE" id="PS52029"/>
    </source>
</evidence>
<dbReference type="Proteomes" id="UP000239203">
    <property type="component" value="Unassembled WGS sequence"/>
</dbReference>
<evidence type="ECO:0000256" key="9">
    <source>
        <dbReference type="SAM" id="SignalP"/>
    </source>
</evidence>
<dbReference type="PANTHER" id="PTHR30582">
    <property type="entry name" value="L,D-TRANSPEPTIDASE"/>
    <property type="match status" value="1"/>
</dbReference>
<dbReference type="GO" id="GO:0018104">
    <property type="term" value="P:peptidoglycan-protein cross-linking"/>
    <property type="evidence" value="ECO:0007669"/>
    <property type="project" value="TreeGrafter"/>
</dbReference>
<evidence type="ECO:0000256" key="8">
    <source>
        <dbReference type="SAM" id="MobiDB-lite"/>
    </source>
</evidence>
<evidence type="ECO:0000256" key="6">
    <source>
        <dbReference type="ARBA" id="ARBA00023316"/>
    </source>
</evidence>
<dbReference type="PROSITE" id="PS52029">
    <property type="entry name" value="LD_TPASE"/>
    <property type="match status" value="1"/>
</dbReference>
<dbReference type="InterPro" id="IPR005490">
    <property type="entry name" value="LD_TPept_cat_dom"/>
</dbReference>
<keyword evidence="12" id="KW-1185">Reference proteome</keyword>
<dbReference type="SUPFAM" id="SSF141523">
    <property type="entry name" value="L,D-transpeptidase catalytic domain-like"/>
    <property type="match status" value="1"/>
</dbReference>
<dbReference type="Pfam" id="PF17964">
    <property type="entry name" value="Big_10"/>
    <property type="match status" value="1"/>
</dbReference>
<feature type="compositionally biased region" description="Gly residues" evidence="8">
    <location>
        <begin position="36"/>
        <end position="49"/>
    </location>
</feature>
<dbReference type="GO" id="GO:0016746">
    <property type="term" value="F:acyltransferase activity"/>
    <property type="evidence" value="ECO:0007669"/>
    <property type="project" value="UniProtKB-KW"/>
</dbReference>
<dbReference type="InterPro" id="IPR050979">
    <property type="entry name" value="LD-transpeptidase"/>
</dbReference>
<reference evidence="11 12" key="1">
    <citation type="submission" date="2018-02" db="EMBL/GenBank/DDBJ databases">
        <title>Genomic Encyclopedia of Archaeal and Bacterial Type Strains, Phase II (KMG-II): from individual species to whole genera.</title>
        <authorList>
            <person name="Goeker M."/>
        </authorList>
    </citation>
    <scope>NUCLEOTIDE SEQUENCE [LARGE SCALE GENOMIC DNA]</scope>
    <source>
        <strain evidence="11 12">YU 961-1</strain>
    </source>
</reference>
<evidence type="ECO:0000256" key="4">
    <source>
        <dbReference type="ARBA" id="ARBA00022984"/>
    </source>
</evidence>
<dbReference type="CDD" id="cd13432">
    <property type="entry name" value="LDT_IgD_like_2"/>
    <property type="match status" value="1"/>
</dbReference>
<dbReference type="GO" id="GO:0005576">
    <property type="term" value="C:extracellular region"/>
    <property type="evidence" value="ECO:0007669"/>
    <property type="project" value="TreeGrafter"/>
</dbReference>
<evidence type="ECO:0000256" key="2">
    <source>
        <dbReference type="ARBA" id="ARBA00022679"/>
    </source>
</evidence>
<protein>
    <submittedName>
        <fullName evidence="11">Lipoprotein-anchoring transpeptidase ErfK/SrfK</fullName>
    </submittedName>
</protein>
<dbReference type="Gene3D" id="2.60.40.3710">
    <property type="match status" value="1"/>
</dbReference>
<evidence type="ECO:0000256" key="5">
    <source>
        <dbReference type="ARBA" id="ARBA00023315"/>
    </source>
</evidence>
<feature type="active site" description="Proton donor/acceptor" evidence="7">
    <location>
        <position position="333"/>
    </location>
</feature>
<keyword evidence="2" id="KW-0808">Transferase</keyword>
<comment type="pathway">
    <text evidence="1 7">Cell wall biogenesis; peptidoglycan biosynthesis.</text>
</comment>
<feature type="active site" description="Nucleophile" evidence="7">
    <location>
        <position position="351"/>
    </location>
</feature>
<dbReference type="UniPathway" id="UPA00219"/>
<dbReference type="Pfam" id="PF03734">
    <property type="entry name" value="YkuD"/>
    <property type="match status" value="1"/>
</dbReference>
<dbReference type="CDD" id="cd16913">
    <property type="entry name" value="YkuD_like"/>
    <property type="match status" value="1"/>
</dbReference>
<keyword evidence="11" id="KW-0449">Lipoprotein</keyword>
<feature type="signal peptide" evidence="9">
    <location>
        <begin position="1"/>
        <end position="27"/>
    </location>
</feature>
<organism evidence="11 12">
    <name type="scientific">Actinokineospora auranticolor</name>
    <dbReference type="NCBI Taxonomy" id="155976"/>
    <lineage>
        <taxon>Bacteria</taxon>
        <taxon>Bacillati</taxon>
        <taxon>Actinomycetota</taxon>
        <taxon>Actinomycetes</taxon>
        <taxon>Pseudonocardiales</taxon>
        <taxon>Pseudonocardiaceae</taxon>
        <taxon>Actinokineospora</taxon>
    </lineage>
</organism>
<keyword evidence="4 7" id="KW-0573">Peptidoglycan synthesis</keyword>
<keyword evidence="6 7" id="KW-0961">Cell wall biogenesis/degradation</keyword>
<dbReference type="GO" id="GO:0008360">
    <property type="term" value="P:regulation of cell shape"/>
    <property type="evidence" value="ECO:0007669"/>
    <property type="project" value="UniProtKB-UniRule"/>
</dbReference>
<dbReference type="Gene3D" id="2.40.440.10">
    <property type="entry name" value="L,D-transpeptidase catalytic domain-like"/>
    <property type="match status" value="1"/>
</dbReference>
<feature type="domain" description="L,D-TPase catalytic" evidence="10">
    <location>
        <begin position="254"/>
        <end position="375"/>
    </location>
</feature>
<accession>A0A2S6GH88</accession>
<name>A0A2S6GH88_9PSEU</name>
<keyword evidence="5" id="KW-0012">Acyltransferase</keyword>
<feature type="region of interest" description="Disordered" evidence="8">
    <location>
        <begin position="32"/>
        <end position="77"/>
    </location>
</feature>
<dbReference type="InterPro" id="IPR041280">
    <property type="entry name" value="Big_10"/>
</dbReference>
<dbReference type="AlphaFoldDB" id="A0A2S6GH88"/>
<feature type="compositionally biased region" description="Low complexity" evidence="8">
    <location>
        <begin position="55"/>
        <end position="77"/>
    </location>
</feature>
<evidence type="ECO:0000256" key="7">
    <source>
        <dbReference type="PROSITE-ProRule" id="PRU01373"/>
    </source>
</evidence>
<comment type="caution">
    <text evidence="11">The sequence shown here is derived from an EMBL/GenBank/DDBJ whole genome shotgun (WGS) entry which is preliminary data.</text>
</comment>
<evidence type="ECO:0000256" key="1">
    <source>
        <dbReference type="ARBA" id="ARBA00004752"/>
    </source>
</evidence>
<dbReference type="InterPro" id="IPR038063">
    <property type="entry name" value="Transpep_catalytic_dom"/>
</dbReference>
<proteinExistence type="predicted"/>
<keyword evidence="3 7" id="KW-0133">Cell shape</keyword>
<dbReference type="Gene3D" id="2.60.40.3780">
    <property type="match status" value="1"/>
</dbReference>
<evidence type="ECO:0000313" key="11">
    <source>
        <dbReference type="EMBL" id="PPK64569.1"/>
    </source>
</evidence>
<gene>
    <name evidence="11" type="ORF">CLV40_119136</name>
</gene>
<dbReference type="GO" id="GO:0071972">
    <property type="term" value="F:peptidoglycan L,D-transpeptidase activity"/>
    <property type="evidence" value="ECO:0007669"/>
    <property type="project" value="TreeGrafter"/>
</dbReference>
<dbReference type="PROSITE" id="PS51257">
    <property type="entry name" value="PROKAR_LIPOPROTEIN"/>
    <property type="match status" value="1"/>
</dbReference>
<dbReference type="GO" id="GO:0071555">
    <property type="term" value="P:cell wall organization"/>
    <property type="evidence" value="ECO:0007669"/>
    <property type="project" value="UniProtKB-UniRule"/>
</dbReference>
<evidence type="ECO:0000313" key="12">
    <source>
        <dbReference type="Proteomes" id="UP000239203"/>
    </source>
</evidence>
<evidence type="ECO:0000256" key="3">
    <source>
        <dbReference type="ARBA" id="ARBA00022960"/>
    </source>
</evidence>
<keyword evidence="9" id="KW-0732">Signal</keyword>
<dbReference type="PANTHER" id="PTHR30582:SF2">
    <property type="entry name" value="L,D-TRANSPEPTIDASE YCIB-RELATED"/>
    <property type="match status" value="1"/>
</dbReference>
<sequence length="404" mass="42818">MRSTARSTTNRRRGLLGALFLVLALLAACTSEEHGSPGGTGGGGGGGGSEQQPEAQPKAKLAASPAADAADVPPGDPVKITVTDGVIDTVELVNPDGKAVKGVVSGDKLSWSNTESLGYGKKYSYTAAATGSDGKKVQLAGSFTTLKPAKTPRATINPADNATVGVAMPISIKFPEGKVTDKAAVEKVLKVESSKEVAGSWAWLNDQQVDWRPKEYWPANTKVTVTAKLFGLAYGGGAYGKADLTTTFTVGRNQVVKVNTPDHKMNVYRDGSLFASYPSSNGKDADPDLNTPNGTMIVMQKDPVGDFSNPKYGYTNVMKKWAVRISNHGEFIHENNDNRANIGKANTSHGCVNLLEADAKAYFDTALIGDPVEVTGSKANMPTTSDVYDWLIPWSQWQSMSALR</sequence>
<dbReference type="EMBL" id="PTIX01000019">
    <property type="protein sequence ID" value="PPK64569.1"/>
    <property type="molecule type" value="Genomic_DNA"/>
</dbReference>